<evidence type="ECO:0000259" key="16">
    <source>
        <dbReference type="Pfam" id="PF07731"/>
    </source>
</evidence>
<evidence type="ECO:0000256" key="3">
    <source>
        <dbReference type="ARBA" id="ARBA00002075"/>
    </source>
</evidence>
<dbReference type="OrthoDB" id="2121828at2759"/>
<evidence type="ECO:0000256" key="9">
    <source>
        <dbReference type="ARBA" id="ARBA00022737"/>
    </source>
</evidence>
<dbReference type="PROSITE" id="PS00079">
    <property type="entry name" value="MULTICOPPER_OXIDASE1"/>
    <property type="match status" value="1"/>
</dbReference>
<dbReference type="Pfam" id="PF00394">
    <property type="entry name" value="Cu-oxidase"/>
    <property type="match status" value="1"/>
</dbReference>
<evidence type="ECO:0000256" key="11">
    <source>
        <dbReference type="ARBA" id="ARBA00023008"/>
    </source>
</evidence>
<comment type="function">
    <text evidence="3">Lignin degradation and detoxification of lignin-derived products.</text>
</comment>
<dbReference type="SUPFAM" id="SSF49503">
    <property type="entry name" value="Cupredoxins"/>
    <property type="match status" value="3"/>
</dbReference>
<name>A0A1E1KDG3_9HELO</name>
<evidence type="ECO:0000256" key="4">
    <source>
        <dbReference type="ARBA" id="ARBA00004613"/>
    </source>
</evidence>
<evidence type="ECO:0000256" key="8">
    <source>
        <dbReference type="ARBA" id="ARBA00022723"/>
    </source>
</evidence>
<dbReference type="InterPro" id="IPR002355">
    <property type="entry name" value="Cu_oxidase_Cu_BS"/>
</dbReference>
<keyword evidence="13" id="KW-0439">Lignin degradation</keyword>
<dbReference type="GO" id="GO:0052716">
    <property type="term" value="F:hydroquinone:oxygen oxidoreductase activity"/>
    <property type="evidence" value="ECO:0007669"/>
    <property type="project" value="UniProtKB-EC"/>
</dbReference>
<dbReference type="Pfam" id="PF07732">
    <property type="entry name" value="Cu-oxidase_3"/>
    <property type="match status" value="1"/>
</dbReference>
<evidence type="ECO:0000256" key="5">
    <source>
        <dbReference type="ARBA" id="ARBA00010609"/>
    </source>
</evidence>
<dbReference type="InterPro" id="IPR033138">
    <property type="entry name" value="Cu_oxidase_CS"/>
</dbReference>
<dbReference type="InterPro" id="IPR001117">
    <property type="entry name" value="Cu-oxidase_2nd"/>
</dbReference>
<feature type="domain" description="Plastocyanin-like" evidence="15">
    <location>
        <begin position="199"/>
        <end position="351"/>
    </location>
</feature>
<dbReference type="FunFam" id="2.60.40.420:FF:000038">
    <property type="entry name" value="Extracellular dihydrogeodin oxidase/laccase"/>
    <property type="match status" value="1"/>
</dbReference>
<protein>
    <recommendedName>
        <fullName evidence="6">laccase</fullName>
        <ecNumber evidence="6">1.10.3.2</ecNumber>
    </recommendedName>
</protein>
<keyword evidence="8" id="KW-0479">Metal-binding</keyword>
<comment type="similarity">
    <text evidence="5">Belongs to the multicopper oxidase family.</text>
</comment>
<evidence type="ECO:0000256" key="1">
    <source>
        <dbReference type="ARBA" id="ARBA00000349"/>
    </source>
</evidence>
<evidence type="ECO:0000313" key="18">
    <source>
        <dbReference type="EMBL" id="CZS96085.1"/>
    </source>
</evidence>
<dbReference type="FunFam" id="2.60.40.420:FF:000021">
    <property type="entry name" value="Extracellular dihydrogeodin oxidase/laccase"/>
    <property type="match status" value="1"/>
</dbReference>
<evidence type="ECO:0000256" key="10">
    <source>
        <dbReference type="ARBA" id="ARBA00023002"/>
    </source>
</evidence>
<feature type="chain" id="PRO_5009445984" description="laccase" evidence="14">
    <location>
        <begin position="22"/>
        <end position="582"/>
    </location>
</feature>
<dbReference type="GO" id="GO:0046274">
    <property type="term" value="P:lignin catabolic process"/>
    <property type="evidence" value="ECO:0007669"/>
    <property type="project" value="UniProtKB-KW"/>
</dbReference>
<reference evidence="19" key="1">
    <citation type="submission" date="2016-03" db="EMBL/GenBank/DDBJ databases">
        <authorList>
            <person name="Guldener U."/>
        </authorList>
    </citation>
    <scope>NUCLEOTIDE SEQUENCE [LARGE SCALE GENOMIC DNA]</scope>
    <source>
        <strain evidence="19">04CH-RAC-A.6.1</strain>
    </source>
</reference>
<comment type="cofactor">
    <cofactor evidence="2">
        <name>Cu cation</name>
        <dbReference type="ChEBI" id="CHEBI:23378"/>
    </cofactor>
</comment>
<keyword evidence="7" id="KW-0964">Secreted</keyword>
<dbReference type="InterPro" id="IPR008972">
    <property type="entry name" value="Cupredoxin"/>
</dbReference>
<feature type="domain" description="Plastocyanin-like" evidence="16">
    <location>
        <begin position="418"/>
        <end position="546"/>
    </location>
</feature>
<evidence type="ECO:0000259" key="15">
    <source>
        <dbReference type="Pfam" id="PF00394"/>
    </source>
</evidence>
<dbReference type="AlphaFoldDB" id="A0A1E1KDG3"/>
<keyword evidence="11" id="KW-0186">Copper</keyword>
<dbReference type="InterPro" id="IPR011707">
    <property type="entry name" value="Cu-oxidase-like_N"/>
</dbReference>
<feature type="domain" description="Plastocyanin-like" evidence="17">
    <location>
        <begin position="73"/>
        <end position="188"/>
    </location>
</feature>
<evidence type="ECO:0000256" key="12">
    <source>
        <dbReference type="ARBA" id="ARBA00023180"/>
    </source>
</evidence>
<dbReference type="GO" id="GO:0005576">
    <property type="term" value="C:extracellular region"/>
    <property type="evidence" value="ECO:0007669"/>
    <property type="project" value="UniProtKB-SubCell"/>
</dbReference>
<organism evidence="18 19">
    <name type="scientific">Rhynchosporium agropyri</name>
    <dbReference type="NCBI Taxonomy" id="914238"/>
    <lineage>
        <taxon>Eukaryota</taxon>
        <taxon>Fungi</taxon>
        <taxon>Dikarya</taxon>
        <taxon>Ascomycota</taxon>
        <taxon>Pezizomycotina</taxon>
        <taxon>Leotiomycetes</taxon>
        <taxon>Helotiales</taxon>
        <taxon>Ploettnerulaceae</taxon>
        <taxon>Rhynchosporium</taxon>
    </lineage>
</organism>
<keyword evidence="19" id="KW-1185">Reference proteome</keyword>
<dbReference type="PROSITE" id="PS00080">
    <property type="entry name" value="MULTICOPPER_OXIDASE2"/>
    <property type="match status" value="1"/>
</dbReference>
<dbReference type="EMBL" id="FJUX01000025">
    <property type="protein sequence ID" value="CZS96085.1"/>
    <property type="molecule type" value="Genomic_DNA"/>
</dbReference>
<dbReference type="PANTHER" id="PTHR11709:SF71">
    <property type="entry name" value="OXIDOREDUCTASE TPCJ"/>
    <property type="match status" value="1"/>
</dbReference>
<accession>A0A1E1KDG3</accession>
<dbReference type="GO" id="GO:0005507">
    <property type="term" value="F:copper ion binding"/>
    <property type="evidence" value="ECO:0007669"/>
    <property type="project" value="InterPro"/>
</dbReference>
<gene>
    <name evidence="18" type="ORF">RAG0_05535</name>
</gene>
<feature type="signal peptide" evidence="14">
    <location>
        <begin position="1"/>
        <end position="21"/>
    </location>
</feature>
<dbReference type="CDD" id="cd13854">
    <property type="entry name" value="CuRO_1_MaLCC_like"/>
    <property type="match status" value="1"/>
</dbReference>
<evidence type="ECO:0000256" key="13">
    <source>
        <dbReference type="ARBA" id="ARBA00023185"/>
    </source>
</evidence>
<evidence type="ECO:0000313" key="19">
    <source>
        <dbReference type="Proteomes" id="UP000178912"/>
    </source>
</evidence>
<evidence type="ECO:0000259" key="17">
    <source>
        <dbReference type="Pfam" id="PF07732"/>
    </source>
</evidence>
<evidence type="ECO:0000256" key="14">
    <source>
        <dbReference type="SAM" id="SignalP"/>
    </source>
</evidence>
<dbReference type="Proteomes" id="UP000178912">
    <property type="component" value="Unassembled WGS sequence"/>
</dbReference>
<evidence type="ECO:0000256" key="2">
    <source>
        <dbReference type="ARBA" id="ARBA00001935"/>
    </source>
</evidence>
<proteinExistence type="inferred from homology"/>
<dbReference type="Pfam" id="PF07731">
    <property type="entry name" value="Cu-oxidase_2"/>
    <property type="match status" value="1"/>
</dbReference>
<dbReference type="Gene3D" id="2.60.40.420">
    <property type="entry name" value="Cupredoxins - blue copper proteins"/>
    <property type="match status" value="3"/>
</dbReference>
<keyword evidence="12" id="KW-0325">Glycoprotein</keyword>
<keyword evidence="14" id="KW-0732">Signal</keyword>
<dbReference type="InterPro" id="IPR011706">
    <property type="entry name" value="Cu-oxidase_C"/>
</dbReference>
<evidence type="ECO:0000256" key="7">
    <source>
        <dbReference type="ARBA" id="ARBA00022525"/>
    </source>
</evidence>
<dbReference type="CDD" id="cd13901">
    <property type="entry name" value="CuRO_3_MaLCC_like"/>
    <property type="match status" value="1"/>
</dbReference>
<dbReference type="SMR" id="A0A1E1KDG3"/>
<dbReference type="CDD" id="cd13880">
    <property type="entry name" value="CuRO_2_MaLCC_like"/>
    <property type="match status" value="1"/>
</dbReference>
<keyword evidence="10" id="KW-0560">Oxidoreductase</keyword>
<dbReference type="InterPro" id="IPR045087">
    <property type="entry name" value="Cu-oxidase_fam"/>
</dbReference>
<comment type="catalytic activity">
    <reaction evidence="1">
        <text>4 hydroquinone + O2 = 4 benzosemiquinone + 2 H2O</text>
        <dbReference type="Rhea" id="RHEA:11276"/>
        <dbReference type="ChEBI" id="CHEBI:15377"/>
        <dbReference type="ChEBI" id="CHEBI:15379"/>
        <dbReference type="ChEBI" id="CHEBI:17594"/>
        <dbReference type="ChEBI" id="CHEBI:17977"/>
        <dbReference type="EC" id="1.10.3.2"/>
    </reaction>
</comment>
<comment type="subcellular location">
    <subcellularLocation>
        <location evidence="4">Secreted</location>
    </subcellularLocation>
</comment>
<dbReference type="EC" id="1.10.3.2" evidence="6"/>
<sequence>MKTKAATLLAFSVCLATLASAIPLNTELNPLKPRKECENTATSRGCWGNYSIDTDWYETVPNTGVTREYWLSVTNTTMALDGYRRQQVLSFNGTVPGPLIWGNWGDNMVIHVTNNMENNGTSIHWHGMRQMGSGEFDGVPGVTQCPIAPGDSYTYRFQATQYGSTWYHSHFITQYGDGLQGPMIINGPATADYDEDLGMLHLIDWSHIPISFLWNSAKHGGAPTLSTGLINGTNTFNCTGSPDVNCIGGGKKWETVFEAGKKYRIRLINGATDGHFQFSIDGHSLTVIGMDLVPLVPYTTDSVNINMGQRYDVIVEANAVPTNYWLRAGWISACAAIRNPQDITGIVRYSSNSTSNPTSINTVQPTRNCGDEPLELLVPHLPMNVGNFSSSAVSRADVKFAFGDHFTWTINSSTLFLDWKNPTMLRVHNTEKIFPTKYNVMPVEITAADPTWVIYVIQDLSGAGITHPIHLHGHDFWVIGQEAAKFDLETSNLNLINPPRRDVASLPGNGYLAMAFKKDNPGTWLMHCHIAWHASQGLAMQFVESESQIEASISDPTLLNDTCTAWNSYTSRALYDQDDSGI</sequence>
<keyword evidence="9" id="KW-0677">Repeat</keyword>
<dbReference type="PANTHER" id="PTHR11709">
    <property type="entry name" value="MULTI-COPPER OXIDASE"/>
    <property type="match status" value="1"/>
</dbReference>
<evidence type="ECO:0000256" key="6">
    <source>
        <dbReference type="ARBA" id="ARBA00012297"/>
    </source>
</evidence>